<dbReference type="AlphaFoldDB" id="A0ABD3IMQ6"/>
<sequence length="149" mass="16445">MIKRADCRANRMVGRDSRKLLASLRHKLEAAMARLARMKEDAMRRSSSCMYDRHIPANDHMCHRHQMHSLFQDHCGMMLLETSSYGPSTGNLSLGGAPSFGACYNALMVQPASPAPELAPVTLGDLILTKMMQGFFTGDSPISLLSLSF</sequence>
<gene>
    <name evidence="1" type="ORF">ACJRO7_007743</name>
</gene>
<evidence type="ECO:0000313" key="2">
    <source>
        <dbReference type="Proteomes" id="UP001634007"/>
    </source>
</evidence>
<dbReference type="Proteomes" id="UP001634007">
    <property type="component" value="Unassembled WGS sequence"/>
</dbReference>
<name>A0ABD3IMQ6_EUCGL</name>
<organism evidence="1 2">
    <name type="scientific">Eucalyptus globulus</name>
    <name type="common">Tasmanian blue gum</name>
    <dbReference type="NCBI Taxonomy" id="34317"/>
    <lineage>
        <taxon>Eukaryota</taxon>
        <taxon>Viridiplantae</taxon>
        <taxon>Streptophyta</taxon>
        <taxon>Embryophyta</taxon>
        <taxon>Tracheophyta</taxon>
        <taxon>Spermatophyta</taxon>
        <taxon>Magnoliopsida</taxon>
        <taxon>eudicotyledons</taxon>
        <taxon>Gunneridae</taxon>
        <taxon>Pentapetalae</taxon>
        <taxon>rosids</taxon>
        <taxon>malvids</taxon>
        <taxon>Myrtales</taxon>
        <taxon>Myrtaceae</taxon>
        <taxon>Myrtoideae</taxon>
        <taxon>Eucalypteae</taxon>
        <taxon>Eucalyptus</taxon>
    </lineage>
</organism>
<dbReference type="EMBL" id="JBJKBG010000011">
    <property type="protein sequence ID" value="KAL3716023.1"/>
    <property type="molecule type" value="Genomic_DNA"/>
</dbReference>
<keyword evidence="2" id="KW-1185">Reference proteome</keyword>
<evidence type="ECO:0000313" key="1">
    <source>
        <dbReference type="EMBL" id="KAL3716023.1"/>
    </source>
</evidence>
<reference evidence="1 2" key="1">
    <citation type="submission" date="2024-11" db="EMBL/GenBank/DDBJ databases">
        <title>Chromosome-level genome assembly of Eucalyptus globulus Labill. provides insights into its genome evolution.</title>
        <authorList>
            <person name="Li X."/>
        </authorList>
    </citation>
    <scope>NUCLEOTIDE SEQUENCE [LARGE SCALE GENOMIC DNA]</scope>
    <source>
        <strain evidence="1">CL2024</strain>
        <tissue evidence="1">Fresh tender leaves</tissue>
    </source>
</reference>
<protein>
    <submittedName>
        <fullName evidence="1">Uncharacterized protein</fullName>
    </submittedName>
</protein>
<comment type="caution">
    <text evidence="1">The sequence shown here is derived from an EMBL/GenBank/DDBJ whole genome shotgun (WGS) entry which is preliminary data.</text>
</comment>
<accession>A0ABD3IMQ6</accession>
<proteinExistence type="predicted"/>